<dbReference type="Proteomes" id="UP001202248">
    <property type="component" value="Unassembled WGS sequence"/>
</dbReference>
<proteinExistence type="predicted"/>
<evidence type="ECO:0000313" key="2">
    <source>
        <dbReference type="EMBL" id="MCH5598328.1"/>
    </source>
</evidence>
<dbReference type="Gene3D" id="2.30.30.40">
    <property type="entry name" value="SH3 Domains"/>
    <property type="match status" value="1"/>
</dbReference>
<organism evidence="2 3">
    <name type="scientific">Niabella ginsengisoli</name>
    <dbReference type="NCBI Taxonomy" id="522298"/>
    <lineage>
        <taxon>Bacteria</taxon>
        <taxon>Pseudomonadati</taxon>
        <taxon>Bacteroidota</taxon>
        <taxon>Chitinophagia</taxon>
        <taxon>Chitinophagales</taxon>
        <taxon>Chitinophagaceae</taxon>
        <taxon>Niabella</taxon>
    </lineage>
</organism>
<dbReference type="InterPro" id="IPR003646">
    <property type="entry name" value="SH3-like_bac-type"/>
</dbReference>
<dbReference type="PANTHER" id="PTHR34408:SF1">
    <property type="entry name" value="GLYCOSYL HYDROLASE FAMILY 19 DOMAIN-CONTAINING PROTEIN HI_1415"/>
    <property type="match status" value="1"/>
</dbReference>
<dbReference type="EMBL" id="JAKWBL010000001">
    <property type="protein sequence ID" value="MCH5598328.1"/>
    <property type="molecule type" value="Genomic_DNA"/>
</dbReference>
<evidence type="ECO:0000313" key="3">
    <source>
        <dbReference type="Proteomes" id="UP001202248"/>
    </source>
</evidence>
<dbReference type="PANTHER" id="PTHR34408">
    <property type="entry name" value="FAMILY PROTEIN, PUTATIVE-RELATED"/>
    <property type="match status" value="1"/>
</dbReference>
<comment type="caution">
    <text evidence="2">The sequence shown here is derived from an EMBL/GenBank/DDBJ whole genome shotgun (WGS) entry which is preliminary data.</text>
</comment>
<dbReference type="PROSITE" id="PS51781">
    <property type="entry name" value="SH3B"/>
    <property type="match status" value="1"/>
</dbReference>
<feature type="domain" description="SH3b" evidence="1">
    <location>
        <begin position="55"/>
        <end position="119"/>
    </location>
</feature>
<name>A0ABS9SIX9_9BACT</name>
<dbReference type="SMART" id="SM00287">
    <property type="entry name" value="SH3b"/>
    <property type="match status" value="1"/>
</dbReference>
<reference evidence="2 3" key="1">
    <citation type="submission" date="2022-02" db="EMBL/GenBank/DDBJ databases">
        <authorList>
            <person name="Min J."/>
        </authorList>
    </citation>
    <scope>NUCLEOTIDE SEQUENCE [LARGE SCALE GENOMIC DNA]</scope>
    <source>
        <strain evidence="2 3">GR10-1</strain>
    </source>
</reference>
<sequence length="199" mass="22040">MAIGQQDDVVSVIKNINSEWTSIRTKDGTEGFIAAQFLQSGDQKATVKPARTAEVKTAKVYGTNINVRKGPSTEQDVVGIAQQDEVLTYVKKVDNEWSEIRMGDGTNGFIATRFLSLDGKPSLASVEAEKLAQSQAEDAKRIAEEAAASEKALAEATKKRRIKKLKHQFRKKLLPRILMNQVQLLSLTKQDILKPIMRS</sequence>
<accession>A0ABS9SIX9</accession>
<keyword evidence="3" id="KW-1185">Reference proteome</keyword>
<evidence type="ECO:0000259" key="1">
    <source>
        <dbReference type="PROSITE" id="PS51781"/>
    </source>
</evidence>
<gene>
    <name evidence="2" type="ORF">MKP09_10595</name>
</gene>
<protein>
    <submittedName>
        <fullName evidence="2">SH3 domain-containing protein</fullName>
    </submittedName>
</protein>
<dbReference type="Pfam" id="PF08239">
    <property type="entry name" value="SH3_3"/>
    <property type="match status" value="1"/>
</dbReference>
<dbReference type="InterPro" id="IPR052354">
    <property type="entry name" value="Cell_Wall_Dynamics_Protein"/>
</dbReference>